<sequence>MPSFKTPTQQQIDTAVQRMRSPEFAAYFLSRLENPEWITPLLKSQLFASPPPAVTDASGGICYPHWPASRYLARMASHSPSEVAAIFGGLKTNNPSVIGDILDAALRMPDEIAIKLVPIVCQAAQDGTFWMRFKDAS</sequence>
<protein>
    <submittedName>
        <fullName evidence="1">Uncharacterized protein</fullName>
    </submittedName>
</protein>
<accession>X0TB27</accession>
<dbReference type="EMBL" id="BARS01002461">
    <property type="protein sequence ID" value="GAF85392.1"/>
    <property type="molecule type" value="Genomic_DNA"/>
</dbReference>
<proteinExistence type="predicted"/>
<gene>
    <name evidence="1" type="ORF">S01H1_04683</name>
</gene>
<feature type="non-terminal residue" evidence="1">
    <location>
        <position position="137"/>
    </location>
</feature>
<organism evidence="1">
    <name type="scientific">marine sediment metagenome</name>
    <dbReference type="NCBI Taxonomy" id="412755"/>
    <lineage>
        <taxon>unclassified sequences</taxon>
        <taxon>metagenomes</taxon>
        <taxon>ecological metagenomes</taxon>
    </lineage>
</organism>
<evidence type="ECO:0000313" key="1">
    <source>
        <dbReference type="EMBL" id="GAF85392.1"/>
    </source>
</evidence>
<comment type="caution">
    <text evidence="1">The sequence shown here is derived from an EMBL/GenBank/DDBJ whole genome shotgun (WGS) entry which is preliminary data.</text>
</comment>
<name>X0TB27_9ZZZZ</name>
<dbReference type="AlphaFoldDB" id="X0TB27"/>
<reference evidence="1" key="1">
    <citation type="journal article" date="2014" name="Front. Microbiol.">
        <title>High frequency of phylogenetically diverse reductive dehalogenase-homologous genes in deep subseafloor sedimentary metagenomes.</title>
        <authorList>
            <person name="Kawai M."/>
            <person name="Futagami T."/>
            <person name="Toyoda A."/>
            <person name="Takaki Y."/>
            <person name="Nishi S."/>
            <person name="Hori S."/>
            <person name="Arai W."/>
            <person name="Tsubouchi T."/>
            <person name="Morono Y."/>
            <person name="Uchiyama I."/>
            <person name="Ito T."/>
            <person name="Fujiyama A."/>
            <person name="Inagaki F."/>
            <person name="Takami H."/>
        </authorList>
    </citation>
    <scope>NUCLEOTIDE SEQUENCE</scope>
    <source>
        <strain evidence="1">Expedition CK06-06</strain>
    </source>
</reference>